<dbReference type="Gene3D" id="3.40.50.2300">
    <property type="match status" value="1"/>
</dbReference>
<evidence type="ECO:0000256" key="8">
    <source>
        <dbReference type="ARBA" id="ARBA00055745"/>
    </source>
</evidence>
<feature type="coiled-coil region" evidence="10">
    <location>
        <begin position="112"/>
        <end position="139"/>
    </location>
</feature>
<evidence type="ECO:0000256" key="5">
    <source>
        <dbReference type="ARBA" id="ARBA00022679"/>
    </source>
</evidence>
<dbReference type="Pfam" id="PF08447">
    <property type="entry name" value="PAS_3"/>
    <property type="match status" value="3"/>
</dbReference>
<dbReference type="SMART" id="SM00091">
    <property type="entry name" value="PAS"/>
    <property type="match status" value="3"/>
</dbReference>
<dbReference type="CDD" id="cd00082">
    <property type="entry name" value="HisKA"/>
    <property type="match status" value="1"/>
</dbReference>
<dbReference type="PROSITE" id="PS50046">
    <property type="entry name" value="PHYTOCHROME_2"/>
    <property type="match status" value="1"/>
</dbReference>
<dbReference type="InterPro" id="IPR004358">
    <property type="entry name" value="Sig_transdc_His_kin-like_C"/>
</dbReference>
<feature type="domain" description="Response regulatory" evidence="13">
    <location>
        <begin position="4"/>
        <end position="120"/>
    </location>
</feature>
<evidence type="ECO:0000256" key="10">
    <source>
        <dbReference type="SAM" id="Coils"/>
    </source>
</evidence>
<comment type="catalytic activity">
    <reaction evidence="1">
        <text>ATP + protein L-histidine = ADP + protein N-phospho-L-histidine.</text>
        <dbReference type="EC" id="2.7.13.3"/>
    </reaction>
</comment>
<feature type="domain" description="PAS" evidence="14">
    <location>
        <begin position="436"/>
        <end position="501"/>
    </location>
</feature>
<dbReference type="Gene3D" id="3.30.565.10">
    <property type="entry name" value="Histidine kinase-like ATPase, C-terminal domain"/>
    <property type="match status" value="1"/>
</dbReference>
<dbReference type="InterPro" id="IPR016132">
    <property type="entry name" value="Phyto_chromo_attachment"/>
</dbReference>
<dbReference type="InterPro" id="IPR011006">
    <property type="entry name" value="CheY-like_superfamily"/>
</dbReference>
<evidence type="ECO:0000259" key="13">
    <source>
        <dbReference type="PROSITE" id="PS50110"/>
    </source>
</evidence>
<accession>A0A7D7QCT8</accession>
<evidence type="ECO:0000256" key="3">
    <source>
        <dbReference type="ARBA" id="ARBA00012438"/>
    </source>
</evidence>
<feature type="modified residue" description="4-aspartylphosphate" evidence="9">
    <location>
        <position position="53"/>
    </location>
</feature>
<dbReference type="InterPro" id="IPR003661">
    <property type="entry name" value="HisK_dim/P_dom"/>
</dbReference>
<evidence type="ECO:0000259" key="14">
    <source>
        <dbReference type="PROSITE" id="PS50112"/>
    </source>
</evidence>
<keyword evidence="5" id="KW-0808">Transferase</keyword>
<feature type="domain" description="PAC" evidence="15">
    <location>
        <begin position="214"/>
        <end position="266"/>
    </location>
</feature>
<dbReference type="Proteomes" id="UP000514713">
    <property type="component" value="Chromosome"/>
</dbReference>
<gene>
    <name evidence="16" type="ORF">HUN01_06345</name>
</gene>
<dbReference type="InterPro" id="IPR001789">
    <property type="entry name" value="Sig_transdc_resp-reg_receiver"/>
</dbReference>
<dbReference type="NCBIfam" id="TIGR00229">
    <property type="entry name" value="sensory_box"/>
    <property type="match status" value="3"/>
</dbReference>
<dbReference type="InterPro" id="IPR001610">
    <property type="entry name" value="PAC"/>
</dbReference>
<evidence type="ECO:0000313" key="16">
    <source>
        <dbReference type="EMBL" id="QMS87219.1"/>
    </source>
</evidence>
<dbReference type="PANTHER" id="PTHR43304:SF1">
    <property type="entry name" value="PAC DOMAIN-CONTAINING PROTEIN"/>
    <property type="match status" value="1"/>
</dbReference>
<evidence type="ECO:0000259" key="12">
    <source>
        <dbReference type="PROSITE" id="PS50109"/>
    </source>
</evidence>
<dbReference type="SMART" id="SM00387">
    <property type="entry name" value="HATPase_c"/>
    <property type="match status" value="1"/>
</dbReference>
<comment type="similarity">
    <text evidence="2">In the N-terminal section; belongs to the phytochrome family.</text>
</comment>
<dbReference type="Gene3D" id="1.10.287.130">
    <property type="match status" value="1"/>
</dbReference>
<keyword evidence="4 9" id="KW-0597">Phosphoprotein</keyword>
<evidence type="ECO:0000313" key="17">
    <source>
        <dbReference type="Proteomes" id="UP000514713"/>
    </source>
</evidence>
<dbReference type="SMART" id="SM00388">
    <property type="entry name" value="HisKA"/>
    <property type="match status" value="1"/>
</dbReference>
<feature type="domain" description="PAS" evidence="14">
    <location>
        <begin position="565"/>
        <end position="637"/>
    </location>
</feature>
<dbReference type="Gene3D" id="3.30.450.20">
    <property type="entry name" value="PAS domain"/>
    <property type="match status" value="3"/>
</dbReference>
<dbReference type="PROSITE" id="PS50109">
    <property type="entry name" value="HIS_KIN"/>
    <property type="match status" value="1"/>
</dbReference>
<keyword evidence="10" id="KW-0175">Coiled coil</keyword>
<dbReference type="InterPro" id="IPR035965">
    <property type="entry name" value="PAS-like_dom_sf"/>
</dbReference>
<evidence type="ECO:0000256" key="1">
    <source>
        <dbReference type="ARBA" id="ARBA00000085"/>
    </source>
</evidence>
<dbReference type="InterPro" id="IPR003594">
    <property type="entry name" value="HATPase_dom"/>
</dbReference>
<evidence type="ECO:0000259" key="11">
    <source>
        <dbReference type="PROSITE" id="PS50046"/>
    </source>
</evidence>
<evidence type="ECO:0000256" key="9">
    <source>
        <dbReference type="PROSITE-ProRule" id="PRU00169"/>
    </source>
</evidence>
<dbReference type="Pfam" id="PF01590">
    <property type="entry name" value="GAF"/>
    <property type="match status" value="2"/>
</dbReference>
<dbReference type="SMART" id="SM00448">
    <property type="entry name" value="REC"/>
    <property type="match status" value="1"/>
</dbReference>
<dbReference type="InterPro" id="IPR052162">
    <property type="entry name" value="Sensor_kinase/Photoreceptor"/>
</dbReference>
<keyword evidence="6" id="KW-0418">Kinase</keyword>
<dbReference type="GO" id="GO:0000155">
    <property type="term" value="F:phosphorelay sensor kinase activity"/>
    <property type="evidence" value="ECO:0007669"/>
    <property type="project" value="InterPro"/>
</dbReference>
<keyword evidence="7" id="KW-0902">Two-component regulatory system</keyword>
<dbReference type="SUPFAM" id="SSF52172">
    <property type="entry name" value="CheY-like"/>
    <property type="match status" value="1"/>
</dbReference>
<dbReference type="InterPro" id="IPR036890">
    <property type="entry name" value="HATPase_C_sf"/>
</dbReference>
<dbReference type="InterPro" id="IPR000700">
    <property type="entry name" value="PAS-assoc_C"/>
</dbReference>
<feature type="domain" description="Phytochrome chromophore attachment site" evidence="11">
    <location>
        <begin position="720"/>
        <end position="856"/>
    </location>
</feature>
<dbReference type="InterPro" id="IPR005467">
    <property type="entry name" value="His_kinase_dom"/>
</dbReference>
<organism evidence="16 17">
    <name type="scientific">Nostoc edaphicum CCNP1411</name>
    <dbReference type="NCBI Taxonomy" id="1472755"/>
    <lineage>
        <taxon>Bacteria</taxon>
        <taxon>Bacillati</taxon>
        <taxon>Cyanobacteriota</taxon>
        <taxon>Cyanophyceae</taxon>
        <taxon>Nostocales</taxon>
        <taxon>Nostocaceae</taxon>
        <taxon>Nostoc</taxon>
    </lineage>
</organism>
<dbReference type="AlphaFoldDB" id="A0A7D7QCT8"/>
<dbReference type="InterPro" id="IPR013655">
    <property type="entry name" value="PAS_fold_3"/>
</dbReference>
<sequence>MNNLILVVDDDDFMRMHLNELLTEAGYHVVEASNGLEAIATYTRLHPDIVLLDALMPVMDGFSCCAQLQALPDGKDTPVLMISAFSDQVSVEKAFAVGATDFITKPIQWPILRQRLRRLQEASRAVEELRQQTAQAQLREAQFRMALDAARMGIWNWDLLTNKITWSDNLEALFGLEKGTFNYTYEAFISCIHPRDRDFVRRSHQQAIQNQVKYNIEFRVVLADGRIRFLASKGVVFGDASGVAVQMSGVYMEITKRKQAEDALEVHAKQQAMVAEISQIALASTDLTTLMNSCVTMVAQCLKVQSCKILEMLPDDGRLLLRAGVGWQPGLVGKATVSAGSNSQAGYTLLSHEPVIVDDLSAETRFNGPPLLHDHQVVSGISVVIHGKERPFGVFGAHTTRHHTFTKDDVSCLQAVANILATAIERQRVEDALRESEERCQLAVQGNNDGIWDWNVKNNQVFFSTRWKEMLGYQEHEISNHFDEWATRVHPDDIGFVRQAIADHFAKITPFFISEHRVRCKDDTYKWILDRGQAVWDEDGNVVRMTSCHTDITERKQAEEQLRQSEERFQIVARASNDLLWDWDLLTDEVWWNQALQTLFGYSIEQITLNVYWWYEHIHPDDRQRIASETMALIDSGRTLWLNEYRFRRGNGSYAYVFDRGYVIHDKTGKPVRMIGAMMDISERQAAQRDRNRAQAELERQNMRSQLFANITLKIRQSLQIDEILQTSVIEVQKLLLADRVLILRLQPDGSFMAVQESVVPGLPVILGQQIIDPCFRDDYIEQYRQGLISSMNDIKEANILPCHAEFLKQFAVQANLVVPIFLKNQLWGLLIAHQCAHPRQWTGWEIELLQQLADQIGIASTQSLILEQETRQRQELARSNKELQQFAFVASHDLQEPLRKITTFGDRLKTTCGDTLTEQGRDYLERMQNAANRMQTLIEDLLTLSRVTTRAQPFVSVNLAKIAQEVLCDLEVYIQQTGASVEIAELPTIQADPLQMRQLLQNLLGNALKFHRLQTPPLIKIYGNILNDQADNISANSELCQIIVEDNGIGFEEKYLDRIFNVFQRLHSSIEYEGTGIGLAICRKIAERHHGNITAQSIPGQGAKFIVTLSINSHS</sequence>
<evidence type="ECO:0000259" key="15">
    <source>
        <dbReference type="PROSITE" id="PS50113"/>
    </source>
</evidence>
<dbReference type="SMART" id="SM00086">
    <property type="entry name" value="PAC"/>
    <property type="match status" value="3"/>
</dbReference>
<dbReference type="SUPFAM" id="SSF55781">
    <property type="entry name" value="GAF domain-like"/>
    <property type="match status" value="2"/>
</dbReference>
<dbReference type="PRINTS" id="PR00344">
    <property type="entry name" value="BCTRLSENSOR"/>
</dbReference>
<feature type="coiled-coil region" evidence="10">
    <location>
        <begin position="548"/>
        <end position="575"/>
    </location>
</feature>
<feature type="domain" description="PAC" evidence="15">
    <location>
        <begin position="641"/>
        <end position="693"/>
    </location>
</feature>
<dbReference type="InterPro" id="IPR029016">
    <property type="entry name" value="GAF-like_dom_sf"/>
</dbReference>
<dbReference type="Gene3D" id="3.30.450.40">
    <property type="match status" value="2"/>
</dbReference>
<comment type="function">
    <text evidence="8">Photoreceptor which exists in two forms that are reversibly interconvertible by light: the R form that absorbs maximally in the red region of the spectrum and the FR form that absorbs maximally in the far-red region.</text>
</comment>
<name>A0A7D7QCT8_9NOSO</name>
<feature type="domain" description="Histidine kinase" evidence="12">
    <location>
        <begin position="890"/>
        <end position="1114"/>
    </location>
</feature>
<dbReference type="EC" id="2.7.13.3" evidence="3"/>
<dbReference type="PROSITE" id="PS50113">
    <property type="entry name" value="PAC"/>
    <property type="match status" value="3"/>
</dbReference>
<dbReference type="CDD" id="cd00130">
    <property type="entry name" value="PAS"/>
    <property type="match status" value="3"/>
</dbReference>
<dbReference type="InterPro" id="IPR000014">
    <property type="entry name" value="PAS"/>
</dbReference>
<dbReference type="SUPFAM" id="SSF55874">
    <property type="entry name" value="ATPase domain of HSP90 chaperone/DNA topoisomerase II/histidine kinase"/>
    <property type="match status" value="1"/>
</dbReference>
<dbReference type="PANTHER" id="PTHR43304">
    <property type="entry name" value="PHYTOCHROME-LIKE PROTEIN CPH1"/>
    <property type="match status" value="1"/>
</dbReference>
<evidence type="ECO:0000256" key="2">
    <source>
        <dbReference type="ARBA" id="ARBA00006402"/>
    </source>
</evidence>
<dbReference type="InterPro" id="IPR036097">
    <property type="entry name" value="HisK_dim/P_sf"/>
</dbReference>
<dbReference type="PROSITE" id="PS50110">
    <property type="entry name" value="RESPONSE_REGULATORY"/>
    <property type="match status" value="1"/>
</dbReference>
<dbReference type="KEGG" id="ned:HUN01_06345"/>
<reference evidence="17" key="1">
    <citation type="submission" date="2020-06" db="EMBL/GenBank/DDBJ databases">
        <title>Nostoc edaphicum CCNP1411 genome.</title>
        <authorList>
            <person name="Fidor A."/>
            <person name="Grabski M."/>
            <person name="Gawor J."/>
            <person name="Gromadka R."/>
            <person name="Wegrzyn G."/>
            <person name="Mazur-Marzec H."/>
        </authorList>
    </citation>
    <scope>NUCLEOTIDE SEQUENCE [LARGE SCALE GENOMIC DNA]</scope>
    <source>
        <strain evidence="17">CCNP1411</strain>
    </source>
</reference>
<protein>
    <recommendedName>
        <fullName evidence="3">histidine kinase</fullName>
        <ecNumber evidence="3">2.7.13.3</ecNumber>
    </recommendedName>
</protein>
<feature type="domain" description="PAS" evidence="14">
    <location>
        <begin position="139"/>
        <end position="211"/>
    </location>
</feature>
<dbReference type="EMBL" id="CP054698">
    <property type="protein sequence ID" value="QMS87219.1"/>
    <property type="molecule type" value="Genomic_DNA"/>
</dbReference>
<dbReference type="Pfam" id="PF00512">
    <property type="entry name" value="HisKA"/>
    <property type="match status" value="1"/>
</dbReference>
<keyword evidence="17" id="KW-1185">Reference proteome</keyword>
<proteinExistence type="inferred from homology"/>
<dbReference type="Pfam" id="PF02518">
    <property type="entry name" value="HATPase_c"/>
    <property type="match status" value="1"/>
</dbReference>
<evidence type="ECO:0000256" key="6">
    <source>
        <dbReference type="ARBA" id="ARBA00022777"/>
    </source>
</evidence>
<dbReference type="RefSeq" id="WP_181930559.1">
    <property type="nucleotide sequence ID" value="NZ_CP054698.1"/>
</dbReference>
<dbReference type="InterPro" id="IPR003018">
    <property type="entry name" value="GAF"/>
</dbReference>
<evidence type="ECO:0000256" key="4">
    <source>
        <dbReference type="ARBA" id="ARBA00022553"/>
    </source>
</evidence>
<evidence type="ECO:0000256" key="7">
    <source>
        <dbReference type="ARBA" id="ARBA00023012"/>
    </source>
</evidence>
<feature type="domain" description="PAC" evidence="15">
    <location>
        <begin position="512"/>
        <end position="564"/>
    </location>
</feature>
<dbReference type="PROSITE" id="PS50112">
    <property type="entry name" value="PAS"/>
    <property type="match status" value="3"/>
</dbReference>
<dbReference type="SUPFAM" id="SSF55785">
    <property type="entry name" value="PYP-like sensor domain (PAS domain)"/>
    <property type="match status" value="3"/>
</dbReference>
<dbReference type="SUPFAM" id="SSF47384">
    <property type="entry name" value="Homodimeric domain of signal transducing histidine kinase"/>
    <property type="match status" value="1"/>
</dbReference>
<dbReference type="Pfam" id="PF00072">
    <property type="entry name" value="Response_reg"/>
    <property type="match status" value="1"/>
</dbReference>
<dbReference type="SMART" id="SM00065">
    <property type="entry name" value="GAF"/>
    <property type="match status" value="2"/>
</dbReference>
<dbReference type="FunFam" id="3.30.565.10:FF:000006">
    <property type="entry name" value="Sensor histidine kinase WalK"/>
    <property type="match status" value="1"/>
</dbReference>
<dbReference type="Gene3D" id="2.10.70.100">
    <property type="match status" value="1"/>
</dbReference>